<feature type="transmembrane region" description="Helical" evidence="1">
    <location>
        <begin position="7"/>
        <end position="31"/>
    </location>
</feature>
<dbReference type="EMBL" id="CAJFCJ010000002">
    <property type="protein sequence ID" value="CAD5111739.1"/>
    <property type="molecule type" value="Genomic_DNA"/>
</dbReference>
<dbReference type="Proteomes" id="UP000549394">
    <property type="component" value="Unassembled WGS sequence"/>
</dbReference>
<keyword evidence="1" id="KW-1133">Transmembrane helix</keyword>
<reference evidence="2 3" key="1">
    <citation type="submission" date="2020-08" db="EMBL/GenBank/DDBJ databases">
        <authorList>
            <person name="Hejnol A."/>
        </authorList>
    </citation>
    <scope>NUCLEOTIDE SEQUENCE [LARGE SCALE GENOMIC DNA]</scope>
</reference>
<organism evidence="2 3">
    <name type="scientific">Dimorphilus gyrociliatus</name>
    <dbReference type="NCBI Taxonomy" id="2664684"/>
    <lineage>
        <taxon>Eukaryota</taxon>
        <taxon>Metazoa</taxon>
        <taxon>Spiralia</taxon>
        <taxon>Lophotrochozoa</taxon>
        <taxon>Annelida</taxon>
        <taxon>Polychaeta</taxon>
        <taxon>Polychaeta incertae sedis</taxon>
        <taxon>Dinophilidae</taxon>
        <taxon>Dimorphilus</taxon>
    </lineage>
</organism>
<feature type="transmembrane region" description="Helical" evidence="1">
    <location>
        <begin position="118"/>
        <end position="143"/>
    </location>
</feature>
<protein>
    <submittedName>
        <fullName evidence="2">Uncharacterized protein</fullName>
    </submittedName>
</protein>
<name>A0A7I8V828_9ANNE</name>
<keyword evidence="3" id="KW-1185">Reference proteome</keyword>
<evidence type="ECO:0000313" key="2">
    <source>
        <dbReference type="EMBL" id="CAD5111739.1"/>
    </source>
</evidence>
<keyword evidence="1" id="KW-0472">Membrane</keyword>
<accession>A0A7I8V828</accession>
<keyword evidence="1" id="KW-0812">Transmembrane</keyword>
<evidence type="ECO:0000256" key="1">
    <source>
        <dbReference type="SAM" id="Phobius"/>
    </source>
</evidence>
<comment type="caution">
    <text evidence="2">The sequence shown here is derived from an EMBL/GenBank/DDBJ whole genome shotgun (WGS) entry which is preliminary data.</text>
</comment>
<dbReference type="AlphaFoldDB" id="A0A7I8V828"/>
<sequence length="176" mass="19155">MVSGKGVCNCFVFFIYLITAIQISVITSLPITPLACGNDTFCKITDYCNRENIPTCLPCEIVCRDPTPLCFNLCPHVGWFAQGKTQNEIVKIVDQLVGLKVKNTKTNNNAIVHGKATLVVSGIVGGIFILLLIGIGLAVYGIIKYLKKKKKEKRATSTGVFADGNECDKGQRQPCL</sequence>
<gene>
    <name evidence="2" type="ORF">DGYR_LOCUS983</name>
</gene>
<proteinExistence type="predicted"/>
<evidence type="ECO:0000313" key="3">
    <source>
        <dbReference type="Proteomes" id="UP000549394"/>
    </source>
</evidence>